<dbReference type="InterPro" id="IPR036881">
    <property type="entry name" value="Glyco_hydro_3_C_sf"/>
</dbReference>
<keyword evidence="5 13" id="KW-0378">Hydrolase</keyword>
<feature type="region of interest" description="Disordered" evidence="10">
    <location>
        <begin position="31"/>
        <end position="60"/>
    </location>
</feature>
<reference evidence="13" key="2">
    <citation type="submission" date="2021-08" db="EMBL/GenBank/DDBJ databases">
        <authorList>
            <person name="Gostincar C."/>
            <person name="Sun X."/>
            <person name="Song Z."/>
            <person name="Gunde-Cimerman N."/>
        </authorList>
    </citation>
    <scope>NUCLEOTIDE SEQUENCE</scope>
    <source>
        <strain evidence="13">EXF-9298</strain>
    </source>
</reference>
<keyword evidence="6" id="KW-0325">Glycoprotein</keyword>
<dbReference type="Proteomes" id="UP000729357">
    <property type="component" value="Unassembled WGS sequence"/>
</dbReference>
<sequence length="565" mass="61519">MQLTAFVIALSVGGSLAQVKEDQLPFPDVTYPDAISPNPNAVSGAQSNQTSPPRYPSPWGSGAGEWAEAYKKAIKVVEQLTLEEKVNLTTGSGWQQEQCVGQTGGVPRLGIRGQCLQDSPVGVRYTDFVSLFPAGINVGATWDKRLAYERGKSMGFESRDKGVTVQLGPVAGALGRSPASGRNWEGFSPDPYLTGKLFAASIRGIQSTGVQACAKHYVGNEQEHFRQVPESRDYGFNITQPGSSNIDDQTLHELYVWPFADAVKAGVASVMCSYNLVNNSQACQNSEQSGNAIADVLYGRVNPGAKLPFTMGRKRSDYGTDVLYTPNSEVPQLNFQEGVFIDYRGFDHRNATPIYEFGFGLSYTTFEYSDLTVEKLDVAEYKPTTGISGPAPIYGIINNDTSAHTFPENITRIPLYIYSWLNSTNLSESYGAANFGDNSFIPENALNDSSFPYPPSSGPNGGNQGLWDILYHVGVNITNTGHVVGDEVPQLYLSMGGPYDPKAVLRGFERVTIDPGKTVQVTFPLARRDLANWDTEAQDWVVSEYKKTVFVGSSSRDLSLSTVLE</sequence>
<dbReference type="Pfam" id="PF14310">
    <property type="entry name" value="Fn3-like"/>
    <property type="match status" value="1"/>
</dbReference>
<evidence type="ECO:0000313" key="14">
    <source>
        <dbReference type="Proteomes" id="UP000729357"/>
    </source>
</evidence>
<keyword evidence="9" id="KW-0624">Polysaccharide degradation</keyword>
<evidence type="ECO:0000256" key="8">
    <source>
        <dbReference type="ARBA" id="ARBA00023295"/>
    </source>
</evidence>
<gene>
    <name evidence="13" type="ORF">KCU98_g3753</name>
</gene>
<dbReference type="SUPFAM" id="SSF51445">
    <property type="entry name" value="(Trans)glycosidases"/>
    <property type="match status" value="1"/>
</dbReference>
<dbReference type="SMART" id="SM01217">
    <property type="entry name" value="Fn3_like"/>
    <property type="match status" value="1"/>
</dbReference>
<organism evidence="13 14">
    <name type="scientific">Aureobasidium melanogenum</name>
    <name type="common">Aureobasidium pullulans var. melanogenum</name>
    <dbReference type="NCBI Taxonomy" id="46634"/>
    <lineage>
        <taxon>Eukaryota</taxon>
        <taxon>Fungi</taxon>
        <taxon>Dikarya</taxon>
        <taxon>Ascomycota</taxon>
        <taxon>Pezizomycotina</taxon>
        <taxon>Dothideomycetes</taxon>
        <taxon>Dothideomycetidae</taxon>
        <taxon>Dothideales</taxon>
        <taxon>Saccotheciaceae</taxon>
        <taxon>Aureobasidium</taxon>
    </lineage>
</organism>
<dbReference type="InterPro" id="IPR001764">
    <property type="entry name" value="Glyco_hydro_3_N"/>
</dbReference>
<dbReference type="PRINTS" id="PR00133">
    <property type="entry name" value="GLHYDRLASE3"/>
</dbReference>
<protein>
    <recommendedName>
        <fullName evidence="4">beta-glucosidase</fullName>
        <ecNumber evidence="4">3.2.1.21</ecNumber>
    </recommendedName>
</protein>
<evidence type="ECO:0000256" key="10">
    <source>
        <dbReference type="SAM" id="MobiDB-lite"/>
    </source>
</evidence>
<comment type="caution">
    <text evidence="13">The sequence shown here is derived from an EMBL/GenBank/DDBJ whole genome shotgun (WGS) entry which is preliminary data.</text>
</comment>
<proteinExistence type="inferred from homology"/>
<evidence type="ECO:0000256" key="7">
    <source>
        <dbReference type="ARBA" id="ARBA00023277"/>
    </source>
</evidence>
<accession>A0A9P8FZA9</accession>
<comment type="catalytic activity">
    <reaction evidence="1">
        <text>Hydrolysis of terminal, non-reducing beta-D-glucosyl residues with release of beta-D-glucose.</text>
        <dbReference type="EC" id="3.2.1.21"/>
    </reaction>
</comment>
<keyword evidence="7" id="KW-0119">Carbohydrate metabolism</keyword>
<evidence type="ECO:0000256" key="3">
    <source>
        <dbReference type="ARBA" id="ARBA00005336"/>
    </source>
</evidence>
<evidence type="ECO:0000256" key="4">
    <source>
        <dbReference type="ARBA" id="ARBA00012744"/>
    </source>
</evidence>
<dbReference type="InterPro" id="IPR017853">
    <property type="entry name" value="GH"/>
</dbReference>
<dbReference type="Pfam" id="PF00933">
    <property type="entry name" value="Glyco_hydro_3"/>
    <property type="match status" value="1"/>
</dbReference>
<dbReference type="PANTHER" id="PTHR42715:SF29">
    <property type="entry name" value="BETA-GLUCOSIDASE A-RELATED"/>
    <property type="match status" value="1"/>
</dbReference>
<dbReference type="InterPro" id="IPR013783">
    <property type="entry name" value="Ig-like_fold"/>
</dbReference>
<feature type="chain" id="PRO_5040151511" description="beta-glucosidase" evidence="11">
    <location>
        <begin position="18"/>
        <end position="565"/>
    </location>
</feature>
<keyword evidence="14" id="KW-1185">Reference proteome</keyword>
<evidence type="ECO:0000256" key="5">
    <source>
        <dbReference type="ARBA" id="ARBA00022801"/>
    </source>
</evidence>
<name>A0A9P8FZA9_AURME</name>
<dbReference type="GO" id="GO:0008422">
    <property type="term" value="F:beta-glucosidase activity"/>
    <property type="evidence" value="ECO:0007669"/>
    <property type="project" value="UniProtKB-EC"/>
</dbReference>
<keyword evidence="11" id="KW-0732">Signal</keyword>
<evidence type="ECO:0000256" key="11">
    <source>
        <dbReference type="SAM" id="SignalP"/>
    </source>
</evidence>
<feature type="domain" description="Fibronectin type III-like" evidence="12">
    <location>
        <begin position="487"/>
        <end position="555"/>
    </location>
</feature>
<feature type="non-terminal residue" evidence="13">
    <location>
        <position position="565"/>
    </location>
</feature>
<dbReference type="Gene3D" id="2.60.40.10">
    <property type="entry name" value="Immunoglobulins"/>
    <property type="match status" value="1"/>
</dbReference>
<feature type="compositionally biased region" description="Polar residues" evidence="10">
    <location>
        <begin position="37"/>
        <end position="52"/>
    </location>
</feature>
<evidence type="ECO:0000313" key="13">
    <source>
        <dbReference type="EMBL" id="KAG9986840.1"/>
    </source>
</evidence>
<evidence type="ECO:0000256" key="6">
    <source>
        <dbReference type="ARBA" id="ARBA00023180"/>
    </source>
</evidence>
<evidence type="ECO:0000256" key="1">
    <source>
        <dbReference type="ARBA" id="ARBA00000448"/>
    </source>
</evidence>
<evidence type="ECO:0000256" key="9">
    <source>
        <dbReference type="ARBA" id="ARBA00023326"/>
    </source>
</evidence>
<dbReference type="InterPro" id="IPR050288">
    <property type="entry name" value="Cellulose_deg_GH3"/>
</dbReference>
<comment type="similarity">
    <text evidence="3">Belongs to the glycosyl hydrolase 3 family.</text>
</comment>
<evidence type="ECO:0000259" key="12">
    <source>
        <dbReference type="SMART" id="SM01217"/>
    </source>
</evidence>
<dbReference type="Gene3D" id="3.20.20.300">
    <property type="entry name" value="Glycoside hydrolase, family 3, N-terminal domain"/>
    <property type="match status" value="1"/>
</dbReference>
<dbReference type="EMBL" id="JAHFXS010000272">
    <property type="protein sequence ID" value="KAG9986840.1"/>
    <property type="molecule type" value="Genomic_DNA"/>
</dbReference>
<dbReference type="PANTHER" id="PTHR42715">
    <property type="entry name" value="BETA-GLUCOSIDASE"/>
    <property type="match status" value="1"/>
</dbReference>
<dbReference type="InterPro" id="IPR036962">
    <property type="entry name" value="Glyco_hydro_3_N_sf"/>
</dbReference>
<dbReference type="GO" id="GO:0009251">
    <property type="term" value="P:glucan catabolic process"/>
    <property type="evidence" value="ECO:0007669"/>
    <property type="project" value="TreeGrafter"/>
</dbReference>
<comment type="pathway">
    <text evidence="2">Glycan metabolism; cellulose degradation.</text>
</comment>
<reference evidence="13" key="1">
    <citation type="journal article" date="2021" name="J Fungi (Basel)">
        <title>Virulence traits and population genomics of the black yeast Aureobasidium melanogenum.</title>
        <authorList>
            <person name="Cernosa A."/>
            <person name="Sun X."/>
            <person name="Gostincar C."/>
            <person name="Fang C."/>
            <person name="Gunde-Cimerman N."/>
            <person name="Song Z."/>
        </authorList>
    </citation>
    <scope>NUCLEOTIDE SEQUENCE</scope>
    <source>
        <strain evidence="13">EXF-9298</strain>
    </source>
</reference>
<keyword evidence="8" id="KW-0326">Glycosidase</keyword>
<feature type="signal peptide" evidence="11">
    <location>
        <begin position="1"/>
        <end position="17"/>
    </location>
</feature>
<dbReference type="InterPro" id="IPR026891">
    <property type="entry name" value="Fn3-like"/>
</dbReference>
<evidence type="ECO:0000256" key="2">
    <source>
        <dbReference type="ARBA" id="ARBA00004987"/>
    </source>
</evidence>
<dbReference type="EC" id="3.2.1.21" evidence="4"/>
<dbReference type="SUPFAM" id="SSF52279">
    <property type="entry name" value="Beta-D-glucan exohydrolase, C-terminal domain"/>
    <property type="match status" value="1"/>
</dbReference>
<dbReference type="AlphaFoldDB" id="A0A9P8FZA9"/>
<dbReference type="FunFam" id="3.20.20.300:FF:000002">
    <property type="entry name" value="Probable beta-glucosidase"/>
    <property type="match status" value="1"/>
</dbReference>